<dbReference type="NCBIfam" id="TIGR00933">
    <property type="entry name" value="2a38"/>
    <property type="match status" value="1"/>
</dbReference>
<feature type="transmembrane region" description="Helical" evidence="10">
    <location>
        <begin position="94"/>
        <end position="118"/>
    </location>
</feature>
<keyword evidence="4" id="KW-0633">Potassium transport</keyword>
<feature type="transmembrane region" description="Helical" evidence="10">
    <location>
        <begin position="367"/>
        <end position="387"/>
    </location>
</feature>
<feature type="transmembrane region" description="Helical" evidence="10">
    <location>
        <begin position="244"/>
        <end position="265"/>
    </location>
</feature>
<dbReference type="PANTHER" id="PTHR32024:SF1">
    <property type="entry name" value="KTR SYSTEM POTASSIUM UPTAKE PROTEIN B"/>
    <property type="match status" value="1"/>
</dbReference>
<protein>
    <submittedName>
        <fullName evidence="11">Trk system potassium uptake protein TrkH</fullName>
    </submittedName>
</protein>
<keyword evidence="3" id="KW-1003">Cell membrane</keyword>
<accession>A0A1I2HZ22</accession>
<evidence type="ECO:0000256" key="3">
    <source>
        <dbReference type="ARBA" id="ARBA00022475"/>
    </source>
</evidence>
<evidence type="ECO:0000256" key="2">
    <source>
        <dbReference type="ARBA" id="ARBA00022448"/>
    </source>
</evidence>
<evidence type="ECO:0000256" key="6">
    <source>
        <dbReference type="ARBA" id="ARBA00022958"/>
    </source>
</evidence>
<reference evidence="12" key="1">
    <citation type="submission" date="2016-10" db="EMBL/GenBank/DDBJ databases">
        <authorList>
            <person name="Varghese N."/>
            <person name="Submissions S."/>
        </authorList>
    </citation>
    <scope>NUCLEOTIDE SEQUENCE [LARGE SCALE GENOMIC DNA]</scope>
    <source>
        <strain evidence="12">CGMCC 1.10223</strain>
    </source>
</reference>
<dbReference type="GO" id="GO:0005886">
    <property type="term" value="C:plasma membrane"/>
    <property type="evidence" value="ECO:0007669"/>
    <property type="project" value="UniProtKB-SubCell"/>
</dbReference>
<evidence type="ECO:0000256" key="9">
    <source>
        <dbReference type="ARBA" id="ARBA00023136"/>
    </source>
</evidence>
<evidence type="ECO:0000313" key="12">
    <source>
        <dbReference type="Proteomes" id="UP000183410"/>
    </source>
</evidence>
<comment type="subcellular location">
    <subcellularLocation>
        <location evidence="1">Cell membrane</location>
        <topology evidence="1">Multi-pass membrane protein</topology>
    </subcellularLocation>
</comment>
<keyword evidence="7 10" id="KW-1133">Transmembrane helix</keyword>
<feature type="transmembrane region" description="Helical" evidence="10">
    <location>
        <begin position="145"/>
        <end position="166"/>
    </location>
</feature>
<evidence type="ECO:0000256" key="5">
    <source>
        <dbReference type="ARBA" id="ARBA00022692"/>
    </source>
</evidence>
<keyword evidence="6" id="KW-0630">Potassium</keyword>
<keyword evidence="8" id="KW-0406">Ion transport</keyword>
<dbReference type="GO" id="GO:0015379">
    <property type="term" value="F:potassium:chloride symporter activity"/>
    <property type="evidence" value="ECO:0007669"/>
    <property type="project" value="InterPro"/>
</dbReference>
<dbReference type="Pfam" id="PF02386">
    <property type="entry name" value="TrkH"/>
    <property type="match status" value="1"/>
</dbReference>
<dbReference type="PANTHER" id="PTHR32024">
    <property type="entry name" value="TRK SYSTEM POTASSIUM UPTAKE PROTEIN TRKG-RELATED"/>
    <property type="match status" value="1"/>
</dbReference>
<gene>
    <name evidence="11" type="ORF">SAMN04487969_12825</name>
</gene>
<organism evidence="11 12">
    <name type="scientific">Paenibacillus algorifonticola</name>
    <dbReference type="NCBI Taxonomy" id="684063"/>
    <lineage>
        <taxon>Bacteria</taxon>
        <taxon>Bacillati</taxon>
        <taxon>Bacillota</taxon>
        <taxon>Bacilli</taxon>
        <taxon>Bacillales</taxon>
        <taxon>Paenibacillaceae</taxon>
        <taxon>Paenibacillus</taxon>
    </lineage>
</organism>
<keyword evidence="9 10" id="KW-0472">Membrane</keyword>
<evidence type="ECO:0000256" key="4">
    <source>
        <dbReference type="ARBA" id="ARBA00022538"/>
    </source>
</evidence>
<proteinExistence type="predicted"/>
<evidence type="ECO:0000256" key="7">
    <source>
        <dbReference type="ARBA" id="ARBA00022989"/>
    </source>
</evidence>
<dbReference type="Proteomes" id="UP000183410">
    <property type="component" value="Unassembled WGS sequence"/>
</dbReference>
<feature type="transmembrane region" description="Helical" evidence="10">
    <location>
        <begin position="209"/>
        <end position="232"/>
    </location>
</feature>
<dbReference type="InterPro" id="IPR004772">
    <property type="entry name" value="TrkH"/>
</dbReference>
<feature type="transmembrane region" description="Helical" evidence="10">
    <location>
        <begin position="60"/>
        <end position="82"/>
    </location>
</feature>
<keyword evidence="5 10" id="KW-0812">Transmembrane</keyword>
<dbReference type="EMBL" id="FONN01000028">
    <property type="protein sequence ID" value="SFF34580.1"/>
    <property type="molecule type" value="Genomic_DNA"/>
</dbReference>
<feature type="transmembrane region" description="Helical" evidence="10">
    <location>
        <begin position="426"/>
        <end position="447"/>
    </location>
</feature>
<name>A0A1I2HZ22_9BACL</name>
<feature type="transmembrane region" description="Helical" evidence="10">
    <location>
        <begin position="33"/>
        <end position="54"/>
    </location>
</feature>
<evidence type="ECO:0000256" key="1">
    <source>
        <dbReference type="ARBA" id="ARBA00004651"/>
    </source>
</evidence>
<dbReference type="InterPro" id="IPR003445">
    <property type="entry name" value="Cat_transpt"/>
</dbReference>
<feature type="transmembrane region" description="Helical" evidence="10">
    <location>
        <begin position="178"/>
        <end position="197"/>
    </location>
</feature>
<evidence type="ECO:0000256" key="8">
    <source>
        <dbReference type="ARBA" id="ARBA00023065"/>
    </source>
</evidence>
<keyword evidence="12" id="KW-1185">Reference proteome</keyword>
<sequence length="465" mass="50087">MNRNENRMHSRSLFTMLVAIVNRLKTRTSPPQLILMIFFCLIWVGALLLMLPYSSSSGQSIGLLNALFTATSAICVNGLVVVDTGSVFSTFGQIVIMILIQVGGLGFMTVGVMVAIMIGKRIGLRQRLIIQQATHSTSSQGLVKLSIYMVLIAFAFEALATLVLTLRWQADMGWGQAAYYALFHSISAFNNAGFALWSDSLSPFVGDPVVNITVILLFIIGGLGYIVVVDVFRKRSWRKLSLHAKVVLFGSGILFAVGFCLIYLLESWNPATFGSLSAGERIWAALFQGATPRSSGFNTIDIGSMLAASQFLIIILMFIGAASGGTGGGIKVNTVFVLVLATINTFRGGGQIHAFERKIAFETVMRALSVVISSLAVVLLVSLLLTISEGMLEEHFLEVLFEATSAFSTTGLSMGLTSDLSPLGKIIVTITMYAGRLGPLTLAFALAQKKRSSKIGYPEDHILIG</sequence>
<keyword evidence="2" id="KW-0813">Transport</keyword>
<evidence type="ECO:0000256" key="10">
    <source>
        <dbReference type="SAM" id="Phobius"/>
    </source>
</evidence>
<dbReference type="AlphaFoldDB" id="A0A1I2HZ22"/>
<evidence type="ECO:0000313" key="11">
    <source>
        <dbReference type="EMBL" id="SFF34580.1"/>
    </source>
</evidence>
<feature type="transmembrane region" description="Helical" evidence="10">
    <location>
        <begin position="302"/>
        <end position="322"/>
    </location>
</feature>